<dbReference type="EMBL" id="JH993008">
    <property type="protein sequence ID" value="EKX43753.1"/>
    <property type="molecule type" value="Genomic_DNA"/>
</dbReference>
<keyword evidence="11" id="KW-1185">Reference proteome</keyword>
<dbReference type="GO" id="GO:0005634">
    <property type="term" value="C:nucleus"/>
    <property type="evidence" value="ECO:0007669"/>
    <property type="project" value="UniProtKB-SubCell"/>
</dbReference>
<dbReference type="InterPro" id="IPR050238">
    <property type="entry name" value="DNA_Rep/Repair_Clamp_Loader"/>
</dbReference>
<dbReference type="OrthoDB" id="4199794at2759"/>
<dbReference type="HOGENOM" id="CLU_042324_0_1_1"/>
<dbReference type="GO" id="GO:0003689">
    <property type="term" value="F:DNA clamp loader activity"/>
    <property type="evidence" value="ECO:0007669"/>
    <property type="project" value="TreeGrafter"/>
</dbReference>
<keyword evidence="4" id="KW-0235">DNA replication</keyword>
<dbReference type="Pfam" id="PF08542">
    <property type="entry name" value="Rep_fac_C"/>
    <property type="match status" value="1"/>
</dbReference>
<dbReference type="NCBIfam" id="NF001679">
    <property type="entry name" value="PRK00440.1"/>
    <property type="match status" value="1"/>
</dbReference>
<feature type="domain" description="AAA+ ATPase" evidence="8">
    <location>
        <begin position="44"/>
        <end position="176"/>
    </location>
</feature>
<dbReference type="GO" id="GO:0016887">
    <property type="term" value="F:ATP hydrolysis activity"/>
    <property type="evidence" value="ECO:0007669"/>
    <property type="project" value="InterPro"/>
</dbReference>
<keyword evidence="5" id="KW-0547">Nucleotide-binding</keyword>
<dbReference type="Gene3D" id="1.10.8.60">
    <property type="match status" value="1"/>
</dbReference>
<dbReference type="Pfam" id="PF00004">
    <property type="entry name" value="AAA"/>
    <property type="match status" value="1"/>
</dbReference>
<dbReference type="PaxDb" id="55529-EKX43753"/>
<dbReference type="AlphaFoldDB" id="L1J5D3"/>
<comment type="similarity">
    <text evidence="3">Belongs to the activator 1 small subunits family.</text>
</comment>
<evidence type="ECO:0000256" key="6">
    <source>
        <dbReference type="ARBA" id="ARBA00022840"/>
    </source>
</evidence>
<dbReference type="eggNOG" id="KOG0991">
    <property type="taxonomic scope" value="Eukaryota"/>
</dbReference>
<dbReference type="PANTHER" id="PTHR11669">
    <property type="entry name" value="REPLICATION FACTOR C / DNA POLYMERASE III GAMMA-TAU SUBUNIT"/>
    <property type="match status" value="1"/>
</dbReference>
<dbReference type="InterPro" id="IPR047854">
    <property type="entry name" value="RFC_lid"/>
</dbReference>
<dbReference type="GO" id="GO:0003677">
    <property type="term" value="F:DNA binding"/>
    <property type="evidence" value="ECO:0007669"/>
    <property type="project" value="InterPro"/>
</dbReference>
<dbReference type="CDD" id="cd00009">
    <property type="entry name" value="AAA"/>
    <property type="match status" value="1"/>
</dbReference>
<dbReference type="GO" id="GO:0005663">
    <property type="term" value="C:DNA replication factor C complex"/>
    <property type="evidence" value="ECO:0007669"/>
    <property type="project" value="TreeGrafter"/>
</dbReference>
<dbReference type="SMART" id="SM00382">
    <property type="entry name" value="AAA"/>
    <property type="match status" value="1"/>
</dbReference>
<dbReference type="SUPFAM" id="SSF52540">
    <property type="entry name" value="P-loop containing nucleoside triphosphate hydrolases"/>
    <property type="match status" value="1"/>
</dbReference>
<dbReference type="GO" id="GO:0009507">
    <property type="term" value="C:chloroplast"/>
    <property type="evidence" value="ECO:0007669"/>
    <property type="project" value="UniProtKB-SubCell"/>
</dbReference>
<accession>L1J5D3</accession>
<reference evidence="11" key="2">
    <citation type="submission" date="2012-11" db="EMBL/GenBank/DDBJ databases">
        <authorList>
            <person name="Kuo A."/>
            <person name="Curtis B.A."/>
            <person name="Tanifuji G."/>
            <person name="Burki F."/>
            <person name="Gruber A."/>
            <person name="Irimia M."/>
            <person name="Maruyama S."/>
            <person name="Arias M.C."/>
            <person name="Ball S.G."/>
            <person name="Gile G.H."/>
            <person name="Hirakawa Y."/>
            <person name="Hopkins J.F."/>
            <person name="Rensing S.A."/>
            <person name="Schmutz J."/>
            <person name="Symeonidi A."/>
            <person name="Elias M."/>
            <person name="Eveleigh R.J."/>
            <person name="Herman E.K."/>
            <person name="Klute M.J."/>
            <person name="Nakayama T."/>
            <person name="Obornik M."/>
            <person name="Reyes-Prieto A."/>
            <person name="Armbrust E.V."/>
            <person name="Aves S.J."/>
            <person name="Beiko R.G."/>
            <person name="Coutinho P."/>
            <person name="Dacks J.B."/>
            <person name="Durnford D.G."/>
            <person name="Fast N.M."/>
            <person name="Green B.R."/>
            <person name="Grisdale C."/>
            <person name="Hempe F."/>
            <person name="Henrissat B."/>
            <person name="Hoppner M.P."/>
            <person name="Ishida K.-I."/>
            <person name="Kim E."/>
            <person name="Koreny L."/>
            <person name="Kroth P.G."/>
            <person name="Liu Y."/>
            <person name="Malik S.-B."/>
            <person name="Maier U.G."/>
            <person name="McRose D."/>
            <person name="Mock T."/>
            <person name="Neilson J.A."/>
            <person name="Onodera N.T."/>
            <person name="Poole A.M."/>
            <person name="Pritham E.J."/>
            <person name="Richards T.A."/>
            <person name="Rocap G."/>
            <person name="Roy S.W."/>
            <person name="Sarai C."/>
            <person name="Schaack S."/>
            <person name="Shirato S."/>
            <person name="Slamovits C.H."/>
            <person name="Spencer D.F."/>
            <person name="Suzuki S."/>
            <person name="Worden A.Z."/>
            <person name="Zauner S."/>
            <person name="Barry K."/>
            <person name="Bell C."/>
            <person name="Bharti A.K."/>
            <person name="Crow J.A."/>
            <person name="Grimwood J."/>
            <person name="Kramer R."/>
            <person name="Lindquist E."/>
            <person name="Lucas S."/>
            <person name="Salamov A."/>
            <person name="McFadden G.I."/>
            <person name="Lane C.E."/>
            <person name="Keeling P.J."/>
            <person name="Gray M.W."/>
            <person name="Grigoriev I.V."/>
            <person name="Archibald J.M."/>
        </authorList>
    </citation>
    <scope>NUCLEOTIDE SEQUENCE</scope>
    <source>
        <strain evidence="11">CCMP2712</strain>
    </source>
</reference>
<evidence type="ECO:0000256" key="4">
    <source>
        <dbReference type="ARBA" id="ARBA00022705"/>
    </source>
</evidence>
<dbReference type="FunFam" id="3.40.50.300:FF:000107">
    <property type="entry name" value="Replication factor C subunit 4"/>
    <property type="match status" value="1"/>
</dbReference>
<dbReference type="PANTHER" id="PTHR11669:SF5">
    <property type="entry name" value="REPLICATION FACTOR C SUBUNIT 2"/>
    <property type="match status" value="1"/>
</dbReference>
<dbReference type="InterPro" id="IPR003593">
    <property type="entry name" value="AAA+_ATPase"/>
</dbReference>
<dbReference type="InterPro" id="IPR008921">
    <property type="entry name" value="DNA_pol3_clamp-load_cplx_C"/>
</dbReference>
<dbReference type="InterPro" id="IPR003959">
    <property type="entry name" value="ATPase_AAA_core"/>
</dbReference>
<evidence type="ECO:0000256" key="2">
    <source>
        <dbReference type="ARBA" id="ARBA00004229"/>
    </source>
</evidence>
<dbReference type="OMA" id="SCNYSSQ"/>
<organism evidence="9">
    <name type="scientific">Guillardia theta (strain CCMP2712)</name>
    <name type="common">Cryptophyte</name>
    <dbReference type="NCBI Taxonomy" id="905079"/>
    <lineage>
        <taxon>Eukaryota</taxon>
        <taxon>Cryptophyceae</taxon>
        <taxon>Pyrenomonadales</taxon>
        <taxon>Geminigeraceae</taxon>
        <taxon>Guillardia</taxon>
    </lineage>
</organism>
<dbReference type="SUPFAM" id="SSF48019">
    <property type="entry name" value="post-AAA+ oligomerization domain-like"/>
    <property type="match status" value="1"/>
</dbReference>
<dbReference type="GO" id="GO:0031391">
    <property type="term" value="C:Elg1 RFC-like complex"/>
    <property type="evidence" value="ECO:0007669"/>
    <property type="project" value="UniProtKB-ARBA"/>
</dbReference>
<dbReference type="Proteomes" id="UP000011087">
    <property type="component" value="Unassembled WGS sequence"/>
</dbReference>
<evidence type="ECO:0000313" key="9">
    <source>
        <dbReference type="EMBL" id="EKX43753.1"/>
    </source>
</evidence>
<keyword evidence="7" id="KW-0539">Nucleus</keyword>
<dbReference type="EnsemblProtists" id="EKX43753">
    <property type="protein sequence ID" value="EKX43753"/>
    <property type="gene ID" value="GUITHDRAFT_140204"/>
</dbReference>
<name>L1J5D3_GUITC</name>
<dbReference type="GO" id="GO:0005524">
    <property type="term" value="F:ATP binding"/>
    <property type="evidence" value="ECO:0007669"/>
    <property type="project" value="UniProtKB-KW"/>
</dbReference>
<reference evidence="9 11" key="1">
    <citation type="journal article" date="2012" name="Nature">
        <title>Algal genomes reveal evolutionary mosaicism and the fate of nucleomorphs.</title>
        <authorList>
            <consortium name="DOE Joint Genome Institute"/>
            <person name="Curtis B.A."/>
            <person name="Tanifuji G."/>
            <person name="Burki F."/>
            <person name="Gruber A."/>
            <person name="Irimia M."/>
            <person name="Maruyama S."/>
            <person name="Arias M.C."/>
            <person name="Ball S.G."/>
            <person name="Gile G.H."/>
            <person name="Hirakawa Y."/>
            <person name="Hopkins J.F."/>
            <person name="Kuo A."/>
            <person name="Rensing S.A."/>
            <person name="Schmutz J."/>
            <person name="Symeonidi A."/>
            <person name="Elias M."/>
            <person name="Eveleigh R.J."/>
            <person name="Herman E.K."/>
            <person name="Klute M.J."/>
            <person name="Nakayama T."/>
            <person name="Obornik M."/>
            <person name="Reyes-Prieto A."/>
            <person name="Armbrust E.V."/>
            <person name="Aves S.J."/>
            <person name="Beiko R.G."/>
            <person name="Coutinho P."/>
            <person name="Dacks J.B."/>
            <person name="Durnford D.G."/>
            <person name="Fast N.M."/>
            <person name="Green B.R."/>
            <person name="Grisdale C.J."/>
            <person name="Hempel F."/>
            <person name="Henrissat B."/>
            <person name="Hoppner M.P."/>
            <person name="Ishida K."/>
            <person name="Kim E."/>
            <person name="Koreny L."/>
            <person name="Kroth P.G."/>
            <person name="Liu Y."/>
            <person name="Malik S.B."/>
            <person name="Maier U.G."/>
            <person name="McRose D."/>
            <person name="Mock T."/>
            <person name="Neilson J.A."/>
            <person name="Onodera N.T."/>
            <person name="Poole A.M."/>
            <person name="Pritham E.J."/>
            <person name="Richards T.A."/>
            <person name="Rocap G."/>
            <person name="Roy S.W."/>
            <person name="Sarai C."/>
            <person name="Schaack S."/>
            <person name="Shirato S."/>
            <person name="Slamovits C.H."/>
            <person name="Spencer D.F."/>
            <person name="Suzuki S."/>
            <person name="Worden A.Z."/>
            <person name="Zauner S."/>
            <person name="Barry K."/>
            <person name="Bell C."/>
            <person name="Bharti A.K."/>
            <person name="Crow J.A."/>
            <person name="Grimwood J."/>
            <person name="Kramer R."/>
            <person name="Lindquist E."/>
            <person name="Lucas S."/>
            <person name="Salamov A."/>
            <person name="McFadden G.I."/>
            <person name="Lane C.E."/>
            <person name="Keeling P.J."/>
            <person name="Gray M.W."/>
            <person name="Grigoriev I.V."/>
            <person name="Archibald J.M."/>
        </authorList>
    </citation>
    <scope>NUCLEOTIDE SEQUENCE</scope>
    <source>
        <strain evidence="9 11">CCMP2712</strain>
    </source>
</reference>
<evidence type="ECO:0000256" key="3">
    <source>
        <dbReference type="ARBA" id="ARBA00005378"/>
    </source>
</evidence>
<evidence type="ECO:0000259" key="8">
    <source>
        <dbReference type="SMART" id="SM00382"/>
    </source>
</evidence>
<sequence>MPLPSANAAASLPWVEKYRPQTLKEVVGNEDAVARLQAIAKDGNMPHLLLTGSPGIGKTTCVLALARELLGDSFKEGVLELNASDERGIDVVRNKIKMFAQQKVTLPPGRHKIIILDEADSMTSASQQAMRRTMELYSNTTRFALACNNSSEIIEPIQSRCAILRFAKLSDKELLSRLQDICEKEEVLASTDGLEALIFTADGDMRQAVNSLQSTANGFGIVNQESVFKVCDQPHPKTAIQIVKSCLTGDIKNAHSKLEDLWQRGYSAQDIVQTIFKVTRNMDMPEKSKLDFLKEIGIYHMRVLEGVDSLVQVSGLLGKLCLLKESSAVTA</sequence>
<evidence type="ECO:0000313" key="11">
    <source>
        <dbReference type="Proteomes" id="UP000011087"/>
    </source>
</evidence>
<dbReference type="RefSeq" id="XP_005830733.1">
    <property type="nucleotide sequence ID" value="XM_005830676.1"/>
</dbReference>
<dbReference type="CDD" id="cd18140">
    <property type="entry name" value="HLD_clamp_RFC"/>
    <property type="match status" value="1"/>
</dbReference>
<evidence type="ECO:0000256" key="7">
    <source>
        <dbReference type="ARBA" id="ARBA00023242"/>
    </source>
</evidence>
<evidence type="ECO:0000313" key="10">
    <source>
        <dbReference type="EnsemblProtists" id="EKX43753"/>
    </source>
</evidence>
<dbReference type="GO" id="GO:0006271">
    <property type="term" value="P:DNA strand elongation involved in DNA replication"/>
    <property type="evidence" value="ECO:0007669"/>
    <property type="project" value="UniProtKB-ARBA"/>
</dbReference>
<dbReference type="FunFam" id="1.10.8.60:FF:000012">
    <property type="entry name" value="Replication factor C subunit 4"/>
    <property type="match status" value="1"/>
</dbReference>
<proteinExistence type="inferred from homology"/>
<reference evidence="10" key="3">
    <citation type="submission" date="2016-03" db="UniProtKB">
        <authorList>
            <consortium name="EnsemblProtists"/>
        </authorList>
    </citation>
    <scope>IDENTIFICATION</scope>
</reference>
<dbReference type="Pfam" id="PF21960">
    <property type="entry name" value="RCF1-5-like_lid"/>
    <property type="match status" value="1"/>
</dbReference>
<dbReference type="GO" id="GO:0006281">
    <property type="term" value="P:DNA repair"/>
    <property type="evidence" value="ECO:0007669"/>
    <property type="project" value="TreeGrafter"/>
</dbReference>
<protein>
    <recommendedName>
        <fullName evidence="8">AAA+ ATPase domain-containing protein</fullName>
    </recommendedName>
</protein>
<dbReference type="GeneID" id="17300524"/>
<dbReference type="InterPro" id="IPR013748">
    <property type="entry name" value="Rep_factorC_C"/>
</dbReference>
<dbReference type="FunFam" id="1.20.272.10:FF:000015">
    <property type="entry name" value="Replication factor C subunit 4"/>
    <property type="match status" value="1"/>
</dbReference>
<keyword evidence="6" id="KW-0067">ATP-binding</keyword>
<gene>
    <name evidence="9" type="ORF">GUITHDRAFT_140204</name>
</gene>
<dbReference type="STRING" id="905079.L1J5D3"/>
<comment type="subcellular location">
    <subcellularLocation>
        <location evidence="1">Nucleus</location>
    </subcellularLocation>
    <subcellularLocation>
        <location evidence="2">Plastid</location>
        <location evidence="2">Chloroplast</location>
    </subcellularLocation>
</comment>
<dbReference type="Gene3D" id="3.40.50.300">
    <property type="entry name" value="P-loop containing nucleotide triphosphate hydrolases"/>
    <property type="match status" value="1"/>
</dbReference>
<dbReference type="InterPro" id="IPR027417">
    <property type="entry name" value="P-loop_NTPase"/>
</dbReference>
<evidence type="ECO:0000256" key="5">
    <source>
        <dbReference type="ARBA" id="ARBA00022741"/>
    </source>
</evidence>
<evidence type="ECO:0000256" key="1">
    <source>
        <dbReference type="ARBA" id="ARBA00004123"/>
    </source>
</evidence>
<dbReference type="Gene3D" id="1.20.272.10">
    <property type="match status" value="1"/>
</dbReference>
<dbReference type="KEGG" id="gtt:GUITHDRAFT_140204"/>